<feature type="domain" description="Leucine-rich repeat-containing N-terminal plant-type" evidence="9">
    <location>
        <begin position="29"/>
        <end position="66"/>
    </location>
</feature>
<organism evidence="10 11">
    <name type="scientific">Platanthera zijinensis</name>
    <dbReference type="NCBI Taxonomy" id="2320716"/>
    <lineage>
        <taxon>Eukaryota</taxon>
        <taxon>Viridiplantae</taxon>
        <taxon>Streptophyta</taxon>
        <taxon>Embryophyta</taxon>
        <taxon>Tracheophyta</taxon>
        <taxon>Spermatophyta</taxon>
        <taxon>Magnoliopsida</taxon>
        <taxon>Liliopsida</taxon>
        <taxon>Asparagales</taxon>
        <taxon>Orchidaceae</taxon>
        <taxon>Orchidoideae</taxon>
        <taxon>Orchideae</taxon>
        <taxon>Orchidinae</taxon>
        <taxon>Platanthera</taxon>
    </lineage>
</organism>
<keyword evidence="11" id="KW-1185">Reference proteome</keyword>
<evidence type="ECO:0000256" key="3">
    <source>
        <dbReference type="ARBA" id="ARBA00022614"/>
    </source>
</evidence>
<dbReference type="Gene3D" id="3.80.10.10">
    <property type="entry name" value="Ribonuclease Inhibitor"/>
    <property type="match status" value="1"/>
</dbReference>
<sequence length="230" mass="24326">MAALNQLLSAFLAVVFLLISPPALACDGGDRAALLKIKASFLSPSSFFSSWNESASCCTWQGVYCTFNSNRVNAISFYNNGGPADGLVGRLPDALGHLPFLSTLLIANHPGVYGRLPSTLTRLRSLSILSLSRNSLSGAIPSFLSQIPSLTLLDLANNKFSGCIPPELSSLLILQSLILENNRLEGGVPASFGNFSKSSPPNLFLAHNKLSGDIPAELGVPDSVNLDLSH</sequence>
<keyword evidence="3" id="KW-0433">Leucine-rich repeat</keyword>
<dbReference type="GO" id="GO:0016020">
    <property type="term" value="C:membrane"/>
    <property type="evidence" value="ECO:0007669"/>
    <property type="project" value="UniProtKB-SubCell"/>
</dbReference>
<evidence type="ECO:0000256" key="1">
    <source>
        <dbReference type="ARBA" id="ARBA00004196"/>
    </source>
</evidence>
<dbReference type="InterPro" id="IPR032675">
    <property type="entry name" value="LRR_dom_sf"/>
</dbReference>
<reference evidence="10 11" key="1">
    <citation type="journal article" date="2022" name="Nat. Plants">
        <title>Genomes of leafy and leafless Platanthera orchids illuminate the evolution of mycoheterotrophy.</title>
        <authorList>
            <person name="Li M.H."/>
            <person name="Liu K.W."/>
            <person name="Li Z."/>
            <person name="Lu H.C."/>
            <person name="Ye Q.L."/>
            <person name="Zhang D."/>
            <person name="Wang J.Y."/>
            <person name="Li Y.F."/>
            <person name="Zhong Z.M."/>
            <person name="Liu X."/>
            <person name="Yu X."/>
            <person name="Liu D.K."/>
            <person name="Tu X.D."/>
            <person name="Liu B."/>
            <person name="Hao Y."/>
            <person name="Liao X.Y."/>
            <person name="Jiang Y.T."/>
            <person name="Sun W.H."/>
            <person name="Chen J."/>
            <person name="Chen Y.Q."/>
            <person name="Ai Y."/>
            <person name="Zhai J.W."/>
            <person name="Wu S.S."/>
            <person name="Zhou Z."/>
            <person name="Hsiao Y.Y."/>
            <person name="Wu W.L."/>
            <person name="Chen Y.Y."/>
            <person name="Lin Y.F."/>
            <person name="Hsu J.L."/>
            <person name="Li C.Y."/>
            <person name="Wang Z.W."/>
            <person name="Zhao X."/>
            <person name="Zhong W.Y."/>
            <person name="Ma X.K."/>
            <person name="Ma L."/>
            <person name="Huang J."/>
            <person name="Chen G.Z."/>
            <person name="Huang M.Z."/>
            <person name="Huang L."/>
            <person name="Peng D.H."/>
            <person name="Luo Y.B."/>
            <person name="Zou S.Q."/>
            <person name="Chen S.P."/>
            <person name="Lan S."/>
            <person name="Tsai W.C."/>
            <person name="Van de Peer Y."/>
            <person name="Liu Z.J."/>
        </authorList>
    </citation>
    <scope>NUCLEOTIDE SEQUENCE [LARGE SCALE GENOMIC DNA]</scope>
    <source>
        <strain evidence="10">Lor287</strain>
    </source>
</reference>
<evidence type="ECO:0000256" key="4">
    <source>
        <dbReference type="ARBA" id="ARBA00022729"/>
    </source>
</evidence>
<accession>A0AAP0FW53</accession>
<dbReference type="SUPFAM" id="SSF52058">
    <property type="entry name" value="L domain-like"/>
    <property type="match status" value="1"/>
</dbReference>
<evidence type="ECO:0000313" key="11">
    <source>
        <dbReference type="Proteomes" id="UP001418222"/>
    </source>
</evidence>
<gene>
    <name evidence="10" type="primary">pgip</name>
    <name evidence="10" type="ORF">KSP39_PZI021560</name>
</gene>
<evidence type="ECO:0000256" key="7">
    <source>
        <dbReference type="ARBA" id="ARBA00038043"/>
    </source>
</evidence>
<dbReference type="Pfam" id="PF08263">
    <property type="entry name" value="LRRNT_2"/>
    <property type="match status" value="1"/>
</dbReference>
<protein>
    <submittedName>
        <fullName evidence="10">Polygalacturonase inhibitor</fullName>
    </submittedName>
</protein>
<dbReference type="Pfam" id="PF00560">
    <property type="entry name" value="LRR_1"/>
    <property type="match status" value="3"/>
</dbReference>
<keyword evidence="6" id="KW-0472">Membrane</keyword>
<name>A0AAP0FW53_9ASPA</name>
<dbReference type="PANTHER" id="PTHR48059">
    <property type="entry name" value="POLYGALACTURONASE INHIBITOR 1"/>
    <property type="match status" value="1"/>
</dbReference>
<proteinExistence type="inferred from homology"/>
<comment type="similarity">
    <text evidence="7">Belongs to the polygalacturonase-inhibiting protein family.</text>
</comment>
<comment type="subcellular location">
    <subcellularLocation>
        <location evidence="1">Cell envelope</location>
    </subcellularLocation>
    <subcellularLocation>
        <location evidence="2">Membrane</location>
    </subcellularLocation>
</comment>
<keyword evidence="4 8" id="KW-0732">Signal</keyword>
<dbReference type="InterPro" id="IPR051848">
    <property type="entry name" value="PGIP"/>
</dbReference>
<dbReference type="FunFam" id="3.80.10.10:FF:000400">
    <property type="entry name" value="Nuclear pore complex protein NUP107"/>
    <property type="match status" value="1"/>
</dbReference>
<dbReference type="AlphaFoldDB" id="A0AAP0FW53"/>
<feature type="chain" id="PRO_5042947869" evidence="8">
    <location>
        <begin position="26"/>
        <end position="230"/>
    </location>
</feature>
<evidence type="ECO:0000313" key="10">
    <source>
        <dbReference type="EMBL" id="KAK8918888.1"/>
    </source>
</evidence>
<dbReference type="Proteomes" id="UP001418222">
    <property type="component" value="Unassembled WGS sequence"/>
</dbReference>
<dbReference type="EMBL" id="JBBWWQ010000019">
    <property type="protein sequence ID" value="KAK8918888.1"/>
    <property type="molecule type" value="Genomic_DNA"/>
</dbReference>
<evidence type="ECO:0000256" key="2">
    <source>
        <dbReference type="ARBA" id="ARBA00004370"/>
    </source>
</evidence>
<dbReference type="PANTHER" id="PTHR48059:SF4">
    <property type="entry name" value="POLYGALACTURONASE INHIBITOR 1-RELATED"/>
    <property type="match status" value="1"/>
</dbReference>
<dbReference type="InterPro" id="IPR001611">
    <property type="entry name" value="Leu-rich_rpt"/>
</dbReference>
<evidence type="ECO:0000259" key="9">
    <source>
        <dbReference type="Pfam" id="PF08263"/>
    </source>
</evidence>
<evidence type="ECO:0000256" key="8">
    <source>
        <dbReference type="SAM" id="SignalP"/>
    </source>
</evidence>
<dbReference type="InterPro" id="IPR013210">
    <property type="entry name" value="LRR_N_plant-typ"/>
</dbReference>
<keyword evidence="5" id="KW-0677">Repeat</keyword>
<evidence type="ECO:0000256" key="5">
    <source>
        <dbReference type="ARBA" id="ARBA00022737"/>
    </source>
</evidence>
<evidence type="ECO:0000256" key="6">
    <source>
        <dbReference type="ARBA" id="ARBA00023136"/>
    </source>
</evidence>
<feature type="signal peptide" evidence="8">
    <location>
        <begin position="1"/>
        <end position="25"/>
    </location>
</feature>
<comment type="caution">
    <text evidence="10">The sequence shown here is derived from an EMBL/GenBank/DDBJ whole genome shotgun (WGS) entry which is preliminary data.</text>
</comment>